<name>A0A6J4SFR4_9ACTN</name>
<accession>A0A6J4SFR4</accession>
<evidence type="ECO:0000256" key="1">
    <source>
        <dbReference type="SAM" id="Phobius"/>
    </source>
</evidence>
<protein>
    <submittedName>
        <fullName evidence="2">Uncharacterized protein</fullName>
    </submittedName>
</protein>
<organism evidence="2">
    <name type="scientific">uncultured Solirubrobacteraceae bacterium</name>
    <dbReference type="NCBI Taxonomy" id="1162706"/>
    <lineage>
        <taxon>Bacteria</taxon>
        <taxon>Bacillati</taxon>
        <taxon>Actinomycetota</taxon>
        <taxon>Thermoleophilia</taxon>
        <taxon>Solirubrobacterales</taxon>
        <taxon>Solirubrobacteraceae</taxon>
        <taxon>environmental samples</taxon>
    </lineage>
</organism>
<sequence length="155" mass="16610">MMRRLYGAGPAHLAGVLAFLLLATYGWTRIFQHPKAWTIVAAFVVVVVAHDLIFLPLYTAVWRAAARAGASTPSAVPVLPHLAAPALISVLLFVVWFPLIVGKGMLTSLSTLPLQGYLGRWLILTGALFVVSALSYALRAARARRRPAPGRAGVS</sequence>
<dbReference type="AlphaFoldDB" id="A0A6J4SFR4"/>
<reference evidence="2" key="1">
    <citation type="submission" date="2020-02" db="EMBL/GenBank/DDBJ databases">
        <authorList>
            <person name="Meier V. D."/>
        </authorList>
    </citation>
    <scope>NUCLEOTIDE SEQUENCE</scope>
    <source>
        <strain evidence="2">AVDCRST_MAG53</strain>
    </source>
</reference>
<keyword evidence="1" id="KW-0812">Transmembrane</keyword>
<proteinExistence type="predicted"/>
<feature type="transmembrane region" description="Helical" evidence="1">
    <location>
        <begin position="121"/>
        <end position="138"/>
    </location>
</feature>
<keyword evidence="1" id="KW-1133">Transmembrane helix</keyword>
<evidence type="ECO:0000313" key="2">
    <source>
        <dbReference type="EMBL" id="CAA9492306.1"/>
    </source>
</evidence>
<feature type="transmembrane region" description="Helical" evidence="1">
    <location>
        <begin position="82"/>
        <end position="101"/>
    </location>
</feature>
<keyword evidence="1" id="KW-0472">Membrane</keyword>
<gene>
    <name evidence="2" type="ORF">AVDCRST_MAG53-1601</name>
</gene>
<dbReference type="EMBL" id="CADCVR010000047">
    <property type="protein sequence ID" value="CAA9492306.1"/>
    <property type="molecule type" value="Genomic_DNA"/>
</dbReference>
<feature type="transmembrane region" description="Helical" evidence="1">
    <location>
        <begin position="36"/>
        <end position="61"/>
    </location>
</feature>